<dbReference type="InterPro" id="IPR006115">
    <property type="entry name" value="6PGDH_NADP-bd"/>
</dbReference>
<dbReference type="SUPFAM" id="SSF51735">
    <property type="entry name" value="NAD(P)-binding Rossmann-fold domains"/>
    <property type="match status" value="1"/>
</dbReference>
<dbReference type="Pfam" id="PF14833">
    <property type="entry name" value="NAD_binding_11"/>
    <property type="match status" value="1"/>
</dbReference>
<accession>A0A1L7XH18</accession>
<sequence>MSQIGFYGLGSMGTGMALNLQKHLQDTKQPNLRYSNRTLSKGDCLKAARGIEEPDYISLVKSCDIIFTMISNDKVLNELVESALSTGSISGKIFVDTSTVHPNTVARASEKLTKAGASFVASPVFGASAVAAAGKLIFAMAGPKDTTEKLKPLVLNVMGRSIIDLGEEVSKSSMLKIAGNVMVIGLMELISEVQVFAEKVGLGTATMEGMIADMFGPVAESYSKRLTTGAYAPPHGTAPGFAVSLAIKDAKHAISIANDHDMRLNVSEAALSHMLNARAYAGESLDSSSMYGTVRHESGLPFWTENSRQSS</sequence>
<proteinExistence type="inferred from homology"/>
<dbReference type="PANTHER" id="PTHR43580:SF8">
    <property type="entry name" value="6-PHOSPHOGLUCONATE DEHYDROGENASE NADP-BINDING DOMAIN-CONTAINING PROTEIN-RELATED"/>
    <property type="match status" value="1"/>
</dbReference>
<feature type="domain" description="3-hydroxyisobutyrate dehydrogenase-like NAD-binding" evidence="6">
    <location>
        <begin position="174"/>
        <end position="292"/>
    </location>
</feature>
<evidence type="ECO:0000256" key="3">
    <source>
        <dbReference type="ARBA" id="ARBA00023027"/>
    </source>
</evidence>
<evidence type="ECO:0000259" key="5">
    <source>
        <dbReference type="Pfam" id="PF03446"/>
    </source>
</evidence>
<dbReference type="Gene3D" id="3.40.50.720">
    <property type="entry name" value="NAD(P)-binding Rossmann-like Domain"/>
    <property type="match status" value="1"/>
</dbReference>
<dbReference type="InterPro" id="IPR013328">
    <property type="entry name" value="6PGD_dom2"/>
</dbReference>
<dbReference type="OrthoDB" id="435038at2759"/>
<dbReference type="GO" id="GO:0016491">
    <property type="term" value="F:oxidoreductase activity"/>
    <property type="evidence" value="ECO:0007669"/>
    <property type="project" value="UniProtKB-KW"/>
</dbReference>
<dbReference type="InterPro" id="IPR008927">
    <property type="entry name" value="6-PGluconate_DH-like_C_sf"/>
</dbReference>
<evidence type="ECO:0000256" key="2">
    <source>
        <dbReference type="ARBA" id="ARBA00023002"/>
    </source>
</evidence>
<dbReference type="STRING" id="576137.A0A1L7XH18"/>
<comment type="similarity">
    <text evidence="1">Belongs to the HIBADH-related family. NP60 subfamily.</text>
</comment>
<dbReference type="PROSITE" id="PS00895">
    <property type="entry name" value="3_HYDROXYISOBUT_DH"/>
    <property type="match status" value="1"/>
</dbReference>
<keyword evidence="2" id="KW-0560">Oxidoreductase</keyword>
<dbReference type="InterPro" id="IPR002204">
    <property type="entry name" value="3-OH-isobutyrate_DH-rel_CS"/>
</dbReference>
<reference evidence="7 8" key="1">
    <citation type="submission" date="2016-03" db="EMBL/GenBank/DDBJ databases">
        <authorList>
            <person name="Ploux O."/>
        </authorList>
    </citation>
    <scope>NUCLEOTIDE SEQUENCE [LARGE SCALE GENOMIC DNA]</scope>
    <source>
        <strain evidence="7 8">UAMH 11012</strain>
    </source>
</reference>
<evidence type="ECO:0000259" key="6">
    <source>
        <dbReference type="Pfam" id="PF14833"/>
    </source>
</evidence>
<evidence type="ECO:0000313" key="7">
    <source>
        <dbReference type="EMBL" id="CZR64246.1"/>
    </source>
</evidence>
<protein>
    <submittedName>
        <fullName evidence="7">Related to 6-phosphogluconate dehydrogenase family protein</fullName>
    </submittedName>
</protein>
<dbReference type="InterPro" id="IPR036291">
    <property type="entry name" value="NAD(P)-bd_dom_sf"/>
</dbReference>
<evidence type="ECO:0000313" key="8">
    <source>
        <dbReference type="Proteomes" id="UP000184330"/>
    </source>
</evidence>
<evidence type="ECO:0000256" key="1">
    <source>
        <dbReference type="ARBA" id="ARBA00007598"/>
    </source>
</evidence>
<dbReference type="InterPro" id="IPR015815">
    <property type="entry name" value="HIBADH-related"/>
</dbReference>
<dbReference type="Gene3D" id="1.10.1040.10">
    <property type="entry name" value="N-(1-d-carboxylethyl)-l-norvaline Dehydrogenase, domain 2"/>
    <property type="match status" value="1"/>
</dbReference>
<dbReference type="GO" id="GO:0050661">
    <property type="term" value="F:NADP binding"/>
    <property type="evidence" value="ECO:0007669"/>
    <property type="project" value="InterPro"/>
</dbReference>
<organism evidence="7 8">
    <name type="scientific">Phialocephala subalpina</name>
    <dbReference type="NCBI Taxonomy" id="576137"/>
    <lineage>
        <taxon>Eukaryota</taxon>
        <taxon>Fungi</taxon>
        <taxon>Dikarya</taxon>
        <taxon>Ascomycota</taxon>
        <taxon>Pezizomycotina</taxon>
        <taxon>Leotiomycetes</taxon>
        <taxon>Helotiales</taxon>
        <taxon>Mollisiaceae</taxon>
        <taxon>Phialocephala</taxon>
        <taxon>Phialocephala fortinii species complex</taxon>
    </lineage>
</organism>
<dbReference type="AlphaFoldDB" id="A0A1L7XH18"/>
<dbReference type="SUPFAM" id="SSF48179">
    <property type="entry name" value="6-phosphogluconate dehydrogenase C-terminal domain-like"/>
    <property type="match status" value="1"/>
</dbReference>
<evidence type="ECO:0000256" key="4">
    <source>
        <dbReference type="PIRSR" id="PIRSR000103-1"/>
    </source>
</evidence>
<dbReference type="GO" id="GO:0051287">
    <property type="term" value="F:NAD binding"/>
    <property type="evidence" value="ECO:0007669"/>
    <property type="project" value="InterPro"/>
</dbReference>
<dbReference type="Proteomes" id="UP000184330">
    <property type="component" value="Unassembled WGS sequence"/>
</dbReference>
<feature type="domain" description="6-phosphogluconate dehydrogenase NADP-binding" evidence="5">
    <location>
        <begin position="3"/>
        <end position="163"/>
    </location>
</feature>
<dbReference type="Pfam" id="PF03446">
    <property type="entry name" value="NAD_binding_2"/>
    <property type="match status" value="1"/>
</dbReference>
<name>A0A1L7XH18_9HELO</name>
<dbReference type="InterPro" id="IPR051265">
    <property type="entry name" value="HIBADH-related_NP60_sf"/>
</dbReference>
<gene>
    <name evidence="7" type="ORF">PAC_14144</name>
</gene>
<dbReference type="PANTHER" id="PTHR43580">
    <property type="entry name" value="OXIDOREDUCTASE GLYR1-RELATED"/>
    <property type="match status" value="1"/>
</dbReference>
<dbReference type="PIRSF" id="PIRSF000103">
    <property type="entry name" value="HIBADH"/>
    <property type="match status" value="1"/>
</dbReference>
<feature type="active site" evidence="4">
    <location>
        <position position="176"/>
    </location>
</feature>
<dbReference type="InterPro" id="IPR029154">
    <property type="entry name" value="HIBADH-like_NADP-bd"/>
</dbReference>
<keyword evidence="3" id="KW-0520">NAD</keyword>
<keyword evidence="8" id="KW-1185">Reference proteome</keyword>
<dbReference type="EMBL" id="FJOG01000026">
    <property type="protein sequence ID" value="CZR64246.1"/>
    <property type="molecule type" value="Genomic_DNA"/>
</dbReference>